<evidence type="ECO:0000313" key="2">
    <source>
        <dbReference type="Proteomes" id="UP001158576"/>
    </source>
</evidence>
<gene>
    <name evidence="1" type="ORF">OKIOD_LOCUS12702</name>
</gene>
<reference evidence="1 2" key="1">
    <citation type="submission" date="2021-04" db="EMBL/GenBank/DDBJ databases">
        <authorList>
            <person name="Bliznina A."/>
        </authorList>
    </citation>
    <scope>NUCLEOTIDE SEQUENCE [LARGE SCALE GENOMIC DNA]</scope>
</reference>
<keyword evidence="2" id="KW-1185">Reference proteome</keyword>
<dbReference type="EMBL" id="OU015566">
    <property type="protein sequence ID" value="CAG5108751.1"/>
    <property type="molecule type" value="Genomic_DNA"/>
</dbReference>
<accession>A0ABN7SZ85</accession>
<proteinExistence type="predicted"/>
<evidence type="ECO:0000313" key="1">
    <source>
        <dbReference type="EMBL" id="CAG5108751.1"/>
    </source>
</evidence>
<sequence length="71" mass="8330">MMSNIVMFCVCFGKYLVADDEELLNTAFAPGKSFRDSVRFFCDLMRSLEVNLGIERFSNVYDYNNFYVDEK</sequence>
<organism evidence="1 2">
    <name type="scientific">Oikopleura dioica</name>
    <name type="common">Tunicate</name>
    <dbReference type="NCBI Taxonomy" id="34765"/>
    <lineage>
        <taxon>Eukaryota</taxon>
        <taxon>Metazoa</taxon>
        <taxon>Chordata</taxon>
        <taxon>Tunicata</taxon>
        <taxon>Appendicularia</taxon>
        <taxon>Copelata</taxon>
        <taxon>Oikopleuridae</taxon>
        <taxon>Oikopleura</taxon>
    </lineage>
</organism>
<protein>
    <submittedName>
        <fullName evidence="1">Oidioi.mRNA.OKI2018_I69.chr1.g3937.t1.cds</fullName>
    </submittedName>
</protein>
<dbReference type="Proteomes" id="UP001158576">
    <property type="component" value="Chromosome 1"/>
</dbReference>
<name>A0ABN7SZ85_OIKDI</name>